<comment type="catalytic activity">
    <reaction evidence="5">
        <text>Hydrolysis of terminal non-reducing beta-D-galactose residues in beta-D-galactosides.</text>
        <dbReference type="EC" id="3.2.1.23"/>
    </reaction>
</comment>
<evidence type="ECO:0000259" key="9">
    <source>
        <dbReference type="Pfam" id="PF21317"/>
    </source>
</evidence>
<evidence type="ECO:0000256" key="2">
    <source>
        <dbReference type="ARBA" id="ARBA00022801"/>
    </source>
</evidence>
<dbReference type="Proteomes" id="UP000253664">
    <property type="component" value="Unassembled WGS sequence"/>
</dbReference>
<dbReference type="GO" id="GO:0004565">
    <property type="term" value="F:beta-galactosidase activity"/>
    <property type="evidence" value="ECO:0007669"/>
    <property type="project" value="UniProtKB-EC"/>
</dbReference>
<name>A0A367L9Z5_9HYPO</name>
<dbReference type="EMBL" id="LKCN02000010">
    <property type="protein sequence ID" value="RCI11240.1"/>
    <property type="molecule type" value="Genomic_DNA"/>
</dbReference>
<keyword evidence="7" id="KW-0732">Signal</keyword>
<feature type="chain" id="PRO_5017082650" description="Beta-galactosidase" evidence="7">
    <location>
        <begin position="22"/>
        <end position="641"/>
    </location>
</feature>
<dbReference type="Gene3D" id="3.20.20.80">
    <property type="entry name" value="Glycosidases"/>
    <property type="match status" value="1"/>
</dbReference>
<dbReference type="Pfam" id="PF21317">
    <property type="entry name" value="BetaGal_ABD_1"/>
    <property type="match status" value="1"/>
</dbReference>
<dbReference type="InterPro" id="IPR017853">
    <property type="entry name" value="GH"/>
</dbReference>
<dbReference type="Pfam" id="PF01301">
    <property type="entry name" value="Glyco_hydro_35"/>
    <property type="match status" value="1"/>
</dbReference>
<feature type="domain" description="Beta-galactosidase 1-like first all-beta" evidence="9">
    <location>
        <begin position="395"/>
        <end position="507"/>
    </location>
</feature>
<evidence type="ECO:0000256" key="6">
    <source>
        <dbReference type="RuleBase" id="RU003679"/>
    </source>
</evidence>
<organism evidence="11 12">
    <name type="scientific">Ophiocordyceps polyrhachis-furcata BCC 54312</name>
    <dbReference type="NCBI Taxonomy" id="1330021"/>
    <lineage>
        <taxon>Eukaryota</taxon>
        <taxon>Fungi</taxon>
        <taxon>Dikarya</taxon>
        <taxon>Ascomycota</taxon>
        <taxon>Pezizomycotina</taxon>
        <taxon>Sordariomycetes</taxon>
        <taxon>Hypocreomycetidae</taxon>
        <taxon>Hypocreales</taxon>
        <taxon>Ophiocordycipitaceae</taxon>
        <taxon>Ophiocordyceps</taxon>
    </lineage>
</organism>
<feature type="active site" description="Proton donor" evidence="4">
    <location>
        <position position="177"/>
    </location>
</feature>
<gene>
    <name evidence="11" type="ORF">L249_7765</name>
</gene>
<evidence type="ECO:0000256" key="4">
    <source>
        <dbReference type="PIRSR" id="PIRSR006336-1"/>
    </source>
</evidence>
<sequence length="641" mass="71548">MLFSNSLRALVTACLCLGSSARFTYNETSFLLDGHPFQIIGGQMDPQRIPPPYWVQRLKMARAMGLNTIFSYVFWNEFEPSPGDWDFGDANNVALFIHLAQKEGLKVVLRPGPYVSGERDWGGFPAWLSQVPGLKVRENNDKFLHLSRRYINRLAEEVSHLQASRGGPILMVQLENEYGSFGKDKGYLAEMADILRANFEVFLYTTDIGDRMFLRGGTLPGVLAQTVGDPKTGFPARDEAITDKSMLGPHLASEYHVTWPDDWSSNSAHRKVQRGGMDSIVSDLRWILQAGNSFNIYMFHGGTNWGYDNGAVWASSRTRPVTTSYDYGAPLDESGRPTEMYHRIRRMIAKHLPESSIPPVPQLPEPVQTEEIDLKPSLALFDILPNRLVTDNADPVTMETLGQWQGFVLYQHNVTSGAHGALDVGDKPRDRIIVYQNGQRVGVIDGTYDTPTTVRLTLNEGDLLQLLVENLGRVDFGPGLKDQRKGIVGSVRVGRSMTLKGWSTYSLPLTKVPKALSSKNYADVLENSPPIFYTGYFRVLEHAKPGLGSDTFLTLNGGIKGQIWVNGINLGRYWTIGPQQSLYLPGCYIKPIGSVNDVVVLELEPRIEGPPRAKGIASRLWFNRPDPDRAERLVSAPMFEE</sequence>
<dbReference type="SUPFAM" id="SSF51445">
    <property type="entry name" value="(Trans)glycosidases"/>
    <property type="match status" value="1"/>
</dbReference>
<evidence type="ECO:0000313" key="11">
    <source>
        <dbReference type="EMBL" id="RCI11240.1"/>
    </source>
</evidence>
<dbReference type="AlphaFoldDB" id="A0A367L9Z5"/>
<dbReference type="InterPro" id="IPR048912">
    <property type="entry name" value="BetaGal1-like_ABD1"/>
</dbReference>
<dbReference type="GO" id="GO:0005975">
    <property type="term" value="P:carbohydrate metabolic process"/>
    <property type="evidence" value="ECO:0007669"/>
    <property type="project" value="InterPro"/>
</dbReference>
<feature type="domain" description="Beta-galactosidase galactose-binding" evidence="10">
    <location>
        <begin position="530"/>
        <end position="591"/>
    </location>
</feature>
<feature type="domain" description="Glycoside hydrolase 35 catalytic" evidence="8">
    <location>
        <begin position="29"/>
        <end position="350"/>
    </location>
</feature>
<dbReference type="PANTHER" id="PTHR23421">
    <property type="entry name" value="BETA-GALACTOSIDASE RELATED"/>
    <property type="match status" value="1"/>
</dbReference>
<dbReference type="SUPFAM" id="SSF49785">
    <property type="entry name" value="Galactose-binding domain-like"/>
    <property type="match status" value="1"/>
</dbReference>
<comment type="caution">
    <text evidence="11">The sequence shown here is derived from an EMBL/GenBank/DDBJ whole genome shotgun (WGS) entry which is preliminary data.</text>
</comment>
<dbReference type="EC" id="3.2.1.23" evidence="5"/>
<evidence type="ECO:0000256" key="5">
    <source>
        <dbReference type="RuleBase" id="RU000675"/>
    </source>
</evidence>
<dbReference type="InterPro" id="IPR048913">
    <property type="entry name" value="BetaGal_gal-bd"/>
</dbReference>
<proteinExistence type="inferred from homology"/>
<dbReference type="STRING" id="1330021.A0A367L9Z5"/>
<feature type="signal peptide" evidence="7">
    <location>
        <begin position="1"/>
        <end position="21"/>
    </location>
</feature>
<evidence type="ECO:0000256" key="1">
    <source>
        <dbReference type="ARBA" id="ARBA00009809"/>
    </source>
</evidence>
<evidence type="ECO:0000256" key="7">
    <source>
        <dbReference type="SAM" id="SignalP"/>
    </source>
</evidence>
<reference evidence="11 12" key="1">
    <citation type="journal article" date="2015" name="BMC Genomics">
        <title>Insights from the genome of Ophiocordyceps polyrhachis-furcata to pathogenicity and host specificity in insect fungi.</title>
        <authorList>
            <person name="Wichadakul D."/>
            <person name="Kobmoo N."/>
            <person name="Ingsriswang S."/>
            <person name="Tangphatsornruang S."/>
            <person name="Chantasingh D."/>
            <person name="Luangsa-ard J.J."/>
            <person name="Eurwilaichitr L."/>
        </authorList>
    </citation>
    <scope>NUCLEOTIDE SEQUENCE [LARGE SCALE GENOMIC DNA]</scope>
    <source>
        <strain evidence="11 12">BCC 54312</strain>
    </source>
</reference>
<keyword evidence="3 5" id="KW-0326">Glycosidase</keyword>
<dbReference type="InterPro" id="IPR031330">
    <property type="entry name" value="Gly_Hdrlase_35_cat"/>
</dbReference>
<dbReference type="InterPro" id="IPR019801">
    <property type="entry name" value="Glyco_hydro_35_CS"/>
</dbReference>
<dbReference type="PRINTS" id="PR00742">
    <property type="entry name" value="GLHYDRLASE35"/>
</dbReference>
<feature type="active site" description="Nucleophile" evidence="4">
    <location>
        <position position="254"/>
    </location>
</feature>
<dbReference type="OrthoDB" id="1657402at2759"/>
<dbReference type="PROSITE" id="PS01182">
    <property type="entry name" value="GLYCOSYL_HYDROL_F35"/>
    <property type="match status" value="1"/>
</dbReference>
<evidence type="ECO:0000313" key="12">
    <source>
        <dbReference type="Proteomes" id="UP000253664"/>
    </source>
</evidence>
<accession>A0A367L9Z5</accession>
<evidence type="ECO:0000259" key="10">
    <source>
        <dbReference type="Pfam" id="PF21467"/>
    </source>
</evidence>
<comment type="similarity">
    <text evidence="1 6">Belongs to the glycosyl hydrolase 35 family.</text>
</comment>
<dbReference type="InterPro" id="IPR008979">
    <property type="entry name" value="Galactose-bd-like_sf"/>
</dbReference>
<dbReference type="PIRSF" id="PIRSF006336">
    <property type="entry name" value="B-gal"/>
    <property type="match status" value="1"/>
</dbReference>
<protein>
    <recommendedName>
        <fullName evidence="5">Beta-galactosidase</fullName>
        <ecNumber evidence="5">3.2.1.23</ecNumber>
    </recommendedName>
</protein>
<evidence type="ECO:0000259" key="8">
    <source>
        <dbReference type="Pfam" id="PF01301"/>
    </source>
</evidence>
<keyword evidence="2 5" id="KW-0378">Hydrolase</keyword>
<dbReference type="InterPro" id="IPR001944">
    <property type="entry name" value="Glycoside_Hdrlase_35"/>
</dbReference>
<evidence type="ECO:0000256" key="3">
    <source>
        <dbReference type="ARBA" id="ARBA00023295"/>
    </source>
</evidence>
<dbReference type="Pfam" id="PF21467">
    <property type="entry name" value="BetaGal_gal-bd"/>
    <property type="match status" value="1"/>
</dbReference>
<dbReference type="InterPro" id="IPR026283">
    <property type="entry name" value="B-gal_1-like"/>
</dbReference>
<dbReference type="Gene3D" id="2.60.120.260">
    <property type="entry name" value="Galactose-binding domain-like"/>
    <property type="match status" value="2"/>
</dbReference>
<keyword evidence="12" id="KW-1185">Reference proteome</keyword>